<dbReference type="AlphaFoldDB" id="A0A8S1IX45"/>
<sequence>EIRRGKYPKVKTTDVDVLHTVSQLCIPADSSITDGPAPSITVITTDVVERLLQDKRRLELVQPFKLALLKVDSQEAARLIAAGDYDLALPVALEAVRKGQAVFKPAPALQ</sequence>
<reference evidence="1" key="1">
    <citation type="submission" date="2020-12" db="EMBL/GenBank/DDBJ databases">
        <authorList>
            <person name="Iha C."/>
        </authorList>
    </citation>
    <scope>NUCLEOTIDE SEQUENCE</scope>
</reference>
<gene>
    <name evidence="1" type="ORF">OSTQU699_LOCUS3811</name>
</gene>
<comment type="caution">
    <text evidence="1">The sequence shown here is derived from an EMBL/GenBank/DDBJ whole genome shotgun (WGS) entry which is preliminary data.</text>
</comment>
<protein>
    <submittedName>
        <fullName evidence="1">Uncharacterized protein</fullName>
    </submittedName>
</protein>
<evidence type="ECO:0000313" key="1">
    <source>
        <dbReference type="EMBL" id="CAD7698446.1"/>
    </source>
</evidence>
<dbReference type="OrthoDB" id="674604at2759"/>
<accession>A0A8S1IX45</accession>
<keyword evidence="2" id="KW-1185">Reference proteome</keyword>
<feature type="non-terminal residue" evidence="1">
    <location>
        <position position="1"/>
    </location>
</feature>
<feature type="non-terminal residue" evidence="1">
    <location>
        <position position="110"/>
    </location>
</feature>
<organism evidence="1 2">
    <name type="scientific">Ostreobium quekettii</name>
    <dbReference type="NCBI Taxonomy" id="121088"/>
    <lineage>
        <taxon>Eukaryota</taxon>
        <taxon>Viridiplantae</taxon>
        <taxon>Chlorophyta</taxon>
        <taxon>core chlorophytes</taxon>
        <taxon>Ulvophyceae</taxon>
        <taxon>TCBD clade</taxon>
        <taxon>Bryopsidales</taxon>
        <taxon>Ostreobineae</taxon>
        <taxon>Ostreobiaceae</taxon>
        <taxon>Ostreobium</taxon>
    </lineage>
</organism>
<evidence type="ECO:0000313" key="2">
    <source>
        <dbReference type="Proteomes" id="UP000708148"/>
    </source>
</evidence>
<dbReference type="EMBL" id="CAJHUC010000830">
    <property type="protein sequence ID" value="CAD7698446.1"/>
    <property type="molecule type" value="Genomic_DNA"/>
</dbReference>
<dbReference type="Proteomes" id="UP000708148">
    <property type="component" value="Unassembled WGS sequence"/>
</dbReference>
<name>A0A8S1IX45_9CHLO</name>
<proteinExistence type="predicted"/>